<keyword evidence="2" id="KW-1185">Reference proteome</keyword>
<protein>
    <submittedName>
        <fullName evidence="1">Uncharacterized protein</fullName>
    </submittedName>
</protein>
<accession>A0A495V049</accession>
<evidence type="ECO:0000313" key="1">
    <source>
        <dbReference type="EMBL" id="RKT42764.1"/>
    </source>
</evidence>
<dbReference type="AlphaFoldDB" id="A0A495V049"/>
<gene>
    <name evidence="1" type="ORF">BDD21_0059</name>
</gene>
<comment type="caution">
    <text evidence="1">The sequence shown here is derived from an EMBL/GenBank/DDBJ whole genome shotgun (WGS) entry which is preliminary data.</text>
</comment>
<sequence>MPNRSFAAGPSRLLASLSSLRLKRSVMDANAASLPDGAVRVVAALPAYQVALWPDGWVLGGDGEVSVRDTHAMAEARRWYALADRSSGASCMDRTMRLYGTFVPRPVVALAGQRFPSESVASVALQLVAGDWITQRRQQLLAAPDEAIRLRRLGWTGSRYVADPGIETMTACVGKVMDDCLREECIPAAGYDLKVRADDGFGIRGYRCLITVGLDDSACARFREVVQTALVPWNRAVVRDGAAHPLVKVEVRSRR</sequence>
<organism evidence="1 2">
    <name type="scientific">Thiocapsa rosea</name>
    <dbReference type="NCBI Taxonomy" id="69360"/>
    <lineage>
        <taxon>Bacteria</taxon>
        <taxon>Pseudomonadati</taxon>
        <taxon>Pseudomonadota</taxon>
        <taxon>Gammaproteobacteria</taxon>
        <taxon>Chromatiales</taxon>
        <taxon>Chromatiaceae</taxon>
        <taxon>Thiocapsa</taxon>
    </lineage>
</organism>
<reference evidence="1 2" key="1">
    <citation type="submission" date="2018-10" db="EMBL/GenBank/DDBJ databases">
        <title>Genomic Encyclopedia of Archaeal and Bacterial Type Strains, Phase II (KMG-II): from individual species to whole genera.</title>
        <authorList>
            <person name="Goeker M."/>
        </authorList>
    </citation>
    <scope>NUCLEOTIDE SEQUENCE [LARGE SCALE GENOMIC DNA]</scope>
    <source>
        <strain evidence="1 2">DSM 235</strain>
    </source>
</reference>
<dbReference type="Proteomes" id="UP000274556">
    <property type="component" value="Unassembled WGS sequence"/>
</dbReference>
<evidence type="ECO:0000313" key="2">
    <source>
        <dbReference type="Proteomes" id="UP000274556"/>
    </source>
</evidence>
<proteinExistence type="predicted"/>
<dbReference type="EMBL" id="RBXL01000001">
    <property type="protein sequence ID" value="RKT42764.1"/>
    <property type="molecule type" value="Genomic_DNA"/>
</dbReference>
<name>A0A495V049_9GAMM</name>